<evidence type="ECO:0000313" key="3">
    <source>
        <dbReference type="Proteomes" id="UP000428333"/>
    </source>
</evidence>
<name>A0A6A4KYC5_9ERIC</name>
<dbReference type="Pfam" id="PF14228">
    <property type="entry name" value="MOR2-PAG1_mid"/>
    <property type="match status" value="3"/>
</dbReference>
<comment type="caution">
    <text evidence="2">The sequence shown here is derived from an EMBL/GenBank/DDBJ whole genome shotgun (WGS) entry which is preliminary data.</text>
</comment>
<reference evidence="2 3" key="1">
    <citation type="journal article" date="2019" name="Genome Biol. Evol.">
        <title>The Rhododendron genome and chromosomal organization provide insight into shared whole-genome duplications across the heath family (Ericaceae).</title>
        <authorList>
            <person name="Soza V.L."/>
            <person name="Lindsley D."/>
            <person name="Waalkes A."/>
            <person name="Ramage E."/>
            <person name="Patwardhan R.P."/>
            <person name="Burton J.N."/>
            <person name="Adey A."/>
            <person name="Kumar A."/>
            <person name="Qiu R."/>
            <person name="Shendure J."/>
            <person name="Hall B."/>
        </authorList>
    </citation>
    <scope>NUCLEOTIDE SEQUENCE [LARGE SCALE GENOMIC DNA]</scope>
    <source>
        <strain evidence="2">RSF 1966-606</strain>
    </source>
</reference>
<dbReference type="InterPro" id="IPR029473">
    <property type="entry name" value="MOR2-PAG1_mid"/>
</dbReference>
<accession>A0A6A4KYC5</accession>
<feature type="domain" description="Cell morphogenesis central region" evidence="1">
    <location>
        <begin position="168"/>
        <end position="230"/>
    </location>
</feature>
<protein>
    <recommendedName>
        <fullName evidence="1">Cell morphogenesis central region domain-containing protein</fullName>
    </recommendedName>
</protein>
<dbReference type="InterPro" id="IPR039867">
    <property type="entry name" value="Furry/Tao3/Mor2"/>
</dbReference>
<evidence type="ECO:0000313" key="2">
    <source>
        <dbReference type="EMBL" id="KAE9447947.1"/>
    </source>
</evidence>
<keyword evidence="3" id="KW-1185">Reference proteome</keyword>
<feature type="non-terminal residue" evidence="2">
    <location>
        <position position="1"/>
    </location>
</feature>
<feature type="domain" description="Cell morphogenesis central region" evidence="1">
    <location>
        <begin position="66"/>
        <end position="129"/>
    </location>
</feature>
<dbReference type="AlphaFoldDB" id="A0A6A4KYC5"/>
<gene>
    <name evidence="2" type="ORF">C3L33_20167</name>
</gene>
<dbReference type="Proteomes" id="UP000428333">
    <property type="component" value="Linkage Group LG12"/>
</dbReference>
<sequence length="243" mass="28363">MAFPASLLRYFQEKHNPPPSNDTVLINIVEDDEGLAREDSYSVWEMKSQNRKIKMDRISMLIRILMVVECFPSRQIITAPEGSFQEMQYLRYALATLASVLRSLAPEFVELKSEIFYLRTRKQLFDLLLHGFRMASAYVNAAIADGYVSVLVEVYMLQEIPKYKYGMMLETLSLHEWAEDGFEGYRAAVDGNFPDSYQQFQYKLSCKLAKDHHARSHHLCEEIMLRQLDRAIVEKLCLWKLKD</sequence>
<dbReference type="GO" id="GO:0030427">
    <property type="term" value="C:site of polarized growth"/>
    <property type="evidence" value="ECO:0007669"/>
    <property type="project" value="TreeGrafter"/>
</dbReference>
<dbReference type="PANTHER" id="PTHR12295">
    <property type="entry name" value="FURRY-RELATED"/>
    <property type="match status" value="1"/>
</dbReference>
<evidence type="ECO:0000259" key="1">
    <source>
        <dbReference type="Pfam" id="PF14228"/>
    </source>
</evidence>
<feature type="domain" description="Cell morphogenesis central region" evidence="1">
    <location>
        <begin position="138"/>
        <end position="163"/>
    </location>
</feature>
<dbReference type="PANTHER" id="PTHR12295:SF30">
    <property type="entry name" value="PROTEIN FURRY"/>
    <property type="match status" value="1"/>
</dbReference>
<dbReference type="GO" id="GO:0005938">
    <property type="term" value="C:cell cortex"/>
    <property type="evidence" value="ECO:0007669"/>
    <property type="project" value="TreeGrafter"/>
</dbReference>
<dbReference type="EMBL" id="QEFC01003471">
    <property type="protein sequence ID" value="KAE9447947.1"/>
    <property type="molecule type" value="Genomic_DNA"/>
</dbReference>
<dbReference type="OrthoDB" id="6287725at2759"/>
<organism evidence="2 3">
    <name type="scientific">Rhododendron williamsianum</name>
    <dbReference type="NCBI Taxonomy" id="262921"/>
    <lineage>
        <taxon>Eukaryota</taxon>
        <taxon>Viridiplantae</taxon>
        <taxon>Streptophyta</taxon>
        <taxon>Embryophyta</taxon>
        <taxon>Tracheophyta</taxon>
        <taxon>Spermatophyta</taxon>
        <taxon>Magnoliopsida</taxon>
        <taxon>eudicotyledons</taxon>
        <taxon>Gunneridae</taxon>
        <taxon>Pentapetalae</taxon>
        <taxon>asterids</taxon>
        <taxon>Ericales</taxon>
        <taxon>Ericaceae</taxon>
        <taxon>Ericoideae</taxon>
        <taxon>Rhodoreae</taxon>
        <taxon>Rhododendron</taxon>
    </lineage>
</organism>
<proteinExistence type="predicted"/>
<dbReference type="GO" id="GO:0000902">
    <property type="term" value="P:cell morphogenesis"/>
    <property type="evidence" value="ECO:0007669"/>
    <property type="project" value="InterPro"/>
</dbReference>